<comment type="caution">
    <text evidence="14">The sequence shown here is derived from an EMBL/GenBank/DDBJ whole genome shotgun (WGS) entry which is preliminary data.</text>
</comment>
<keyword evidence="7 13" id="KW-1133">Transmembrane helix</keyword>
<dbReference type="Proteomes" id="UP001161017">
    <property type="component" value="Unassembled WGS sequence"/>
</dbReference>
<protein>
    <submittedName>
        <fullName evidence="14">Ergosterol biosynthesis protein</fullName>
    </submittedName>
</protein>
<evidence type="ECO:0000256" key="8">
    <source>
        <dbReference type="ARBA" id="ARBA00023011"/>
    </source>
</evidence>
<dbReference type="PANTHER" id="PTHR15451">
    <property type="entry name" value="ERGOSTEROL BIOSYNTHETIC PROTEIN 28-RELATED"/>
    <property type="match status" value="1"/>
</dbReference>
<gene>
    <name evidence="14" type="primary">ERG28</name>
    <name evidence="14" type="ORF">OHK93_007983</name>
</gene>
<dbReference type="InterPro" id="IPR005352">
    <property type="entry name" value="Erg28"/>
</dbReference>
<evidence type="ECO:0000313" key="15">
    <source>
        <dbReference type="Proteomes" id="UP001161017"/>
    </source>
</evidence>
<keyword evidence="15" id="KW-1185">Reference proteome</keyword>
<keyword evidence="5" id="KW-0256">Endoplasmic reticulum</keyword>
<dbReference type="Pfam" id="PF03694">
    <property type="entry name" value="Erg28"/>
    <property type="match status" value="1"/>
</dbReference>
<feature type="transmembrane region" description="Helical" evidence="13">
    <location>
        <begin position="92"/>
        <end position="113"/>
    </location>
</feature>
<sequence>MASYLPQANGLLPYWLLIISVTSVGNTVQAFLSLKGTSQVYAGAASIDAPSSTPTKAINITPLQSRTFGTWTLLSSVVRLVAAYNVNDPAMYALASATFVIASGHFLSEWLVFGTTKMGRGLAGPVVVAHVSLLWMFMQRGFYLQ</sequence>
<evidence type="ECO:0000256" key="10">
    <source>
        <dbReference type="ARBA" id="ARBA00023136"/>
    </source>
</evidence>
<keyword evidence="8" id="KW-0756">Sterol biosynthesis</keyword>
<evidence type="ECO:0000256" key="5">
    <source>
        <dbReference type="ARBA" id="ARBA00022824"/>
    </source>
</evidence>
<keyword evidence="9" id="KW-0443">Lipid metabolism</keyword>
<keyword evidence="6" id="KW-0752">Steroid biosynthesis</keyword>
<feature type="transmembrane region" description="Helical" evidence="13">
    <location>
        <begin position="120"/>
        <end position="138"/>
    </location>
</feature>
<reference evidence="14" key="1">
    <citation type="journal article" date="2023" name="Genome Biol. Evol.">
        <title>First Whole Genome Sequence and Flow Cytometry Genome Size Data for the Lichen-Forming Fungus Ramalina farinacea (Ascomycota).</title>
        <authorList>
            <person name="Llewellyn T."/>
            <person name="Mian S."/>
            <person name="Hill R."/>
            <person name="Leitch I.J."/>
            <person name="Gaya E."/>
        </authorList>
    </citation>
    <scope>NUCLEOTIDE SEQUENCE</scope>
    <source>
        <strain evidence="14">LIQ254RAFAR</strain>
    </source>
</reference>
<keyword evidence="11" id="KW-1207">Sterol metabolism</keyword>
<evidence type="ECO:0000256" key="11">
    <source>
        <dbReference type="ARBA" id="ARBA00023166"/>
    </source>
</evidence>
<comment type="subcellular location">
    <subcellularLocation>
        <location evidence="1">Endoplasmic reticulum membrane</location>
        <topology evidence="1">Multi-pass membrane protein</topology>
    </subcellularLocation>
</comment>
<evidence type="ECO:0000256" key="1">
    <source>
        <dbReference type="ARBA" id="ARBA00004477"/>
    </source>
</evidence>
<evidence type="ECO:0000256" key="9">
    <source>
        <dbReference type="ARBA" id="ARBA00023098"/>
    </source>
</evidence>
<feature type="transmembrane region" description="Helical" evidence="13">
    <location>
        <begin position="12"/>
        <end position="32"/>
    </location>
</feature>
<evidence type="ECO:0000313" key="14">
    <source>
        <dbReference type="EMBL" id="MDI1488707.1"/>
    </source>
</evidence>
<evidence type="ECO:0000256" key="4">
    <source>
        <dbReference type="ARBA" id="ARBA00022692"/>
    </source>
</evidence>
<dbReference type="EMBL" id="JAPUFD010000008">
    <property type="protein sequence ID" value="MDI1488707.1"/>
    <property type="molecule type" value="Genomic_DNA"/>
</dbReference>
<keyword evidence="12" id="KW-0753">Steroid metabolism</keyword>
<keyword evidence="3" id="KW-0444">Lipid biosynthesis</keyword>
<dbReference type="GO" id="GO:0016126">
    <property type="term" value="P:sterol biosynthetic process"/>
    <property type="evidence" value="ECO:0007669"/>
    <property type="project" value="UniProtKB-KW"/>
</dbReference>
<dbReference type="GO" id="GO:0005789">
    <property type="term" value="C:endoplasmic reticulum membrane"/>
    <property type="evidence" value="ECO:0007669"/>
    <property type="project" value="UniProtKB-SubCell"/>
</dbReference>
<proteinExistence type="inferred from homology"/>
<keyword evidence="10 13" id="KW-0472">Membrane</keyword>
<evidence type="ECO:0000256" key="6">
    <source>
        <dbReference type="ARBA" id="ARBA00022955"/>
    </source>
</evidence>
<evidence type="ECO:0000256" key="13">
    <source>
        <dbReference type="SAM" id="Phobius"/>
    </source>
</evidence>
<dbReference type="PANTHER" id="PTHR15451:SF19">
    <property type="entry name" value="ERGOSTEROL BIOSYNTHETIC PROTEIN 28 HOMOLOG"/>
    <property type="match status" value="1"/>
</dbReference>
<accession>A0AA43QMR0</accession>
<evidence type="ECO:0000256" key="12">
    <source>
        <dbReference type="ARBA" id="ARBA00023221"/>
    </source>
</evidence>
<evidence type="ECO:0000256" key="7">
    <source>
        <dbReference type="ARBA" id="ARBA00022989"/>
    </source>
</evidence>
<name>A0AA43QMR0_9LECA</name>
<comment type="similarity">
    <text evidence="2">Belongs to the ERG28 family.</text>
</comment>
<dbReference type="AlphaFoldDB" id="A0AA43QMR0"/>
<organism evidence="14 15">
    <name type="scientific">Ramalina farinacea</name>
    <dbReference type="NCBI Taxonomy" id="258253"/>
    <lineage>
        <taxon>Eukaryota</taxon>
        <taxon>Fungi</taxon>
        <taxon>Dikarya</taxon>
        <taxon>Ascomycota</taxon>
        <taxon>Pezizomycotina</taxon>
        <taxon>Lecanoromycetes</taxon>
        <taxon>OSLEUM clade</taxon>
        <taxon>Lecanoromycetidae</taxon>
        <taxon>Lecanorales</taxon>
        <taxon>Lecanorineae</taxon>
        <taxon>Ramalinaceae</taxon>
        <taxon>Ramalina</taxon>
    </lineage>
</organism>
<evidence type="ECO:0000256" key="3">
    <source>
        <dbReference type="ARBA" id="ARBA00022516"/>
    </source>
</evidence>
<keyword evidence="4 13" id="KW-0812">Transmembrane</keyword>
<dbReference type="GO" id="GO:0030674">
    <property type="term" value="F:protein-macromolecule adaptor activity"/>
    <property type="evidence" value="ECO:0007669"/>
    <property type="project" value="TreeGrafter"/>
</dbReference>
<evidence type="ECO:0000256" key="2">
    <source>
        <dbReference type="ARBA" id="ARBA00005377"/>
    </source>
</evidence>